<evidence type="ECO:0000256" key="12">
    <source>
        <dbReference type="HAMAP-Rule" id="MF_01961"/>
    </source>
</evidence>
<evidence type="ECO:0000256" key="4">
    <source>
        <dbReference type="ARBA" id="ARBA00023002"/>
    </source>
</evidence>
<dbReference type="FunFam" id="1.10.420.10:FF:000004">
    <property type="entry name" value="Catalase-peroxidase"/>
    <property type="match status" value="1"/>
</dbReference>
<comment type="PTM">
    <text evidence="12">Formation of the three residue Trp-Tyr-Met cross-link is important for the catalase, but not the peroxidase activity of the enzyme.</text>
</comment>
<dbReference type="PANTHER" id="PTHR30555">
    <property type="entry name" value="HYDROPEROXIDASE I, BIFUNCTIONAL CATALASE-PEROXIDASE"/>
    <property type="match status" value="1"/>
</dbReference>
<name>A0A7W9SV04_ARMRO</name>
<dbReference type="Gene3D" id="1.10.420.10">
    <property type="entry name" value="Peroxidase, domain 2"/>
    <property type="match status" value="2"/>
</dbReference>
<dbReference type="PROSITE" id="PS00435">
    <property type="entry name" value="PEROXIDASE_1"/>
    <property type="match status" value="1"/>
</dbReference>
<comment type="caution">
    <text evidence="12">Lacks conserved residue(s) required for the propagation of feature annotation.</text>
</comment>
<evidence type="ECO:0000256" key="14">
    <source>
        <dbReference type="SAM" id="MobiDB-lite"/>
    </source>
</evidence>
<dbReference type="InterPro" id="IPR002016">
    <property type="entry name" value="Haem_peroxidase"/>
</dbReference>
<feature type="site" description="Transition state stabilizer" evidence="12">
    <location>
        <position position="155"/>
    </location>
</feature>
<dbReference type="PANTHER" id="PTHR30555:SF0">
    <property type="entry name" value="CATALASE-PEROXIDASE"/>
    <property type="match status" value="1"/>
</dbReference>
<dbReference type="PROSITE" id="PS51318">
    <property type="entry name" value="TAT"/>
    <property type="match status" value="1"/>
</dbReference>
<feature type="domain" description="Plant heme peroxidase family profile" evidence="15">
    <location>
        <begin position="192"/>
        <end position="489"/>
    </location>
</feature>
<comment type="cofactor">
    <cofactor evidence="12">
        <name>heme b</name>
        <dbReference type="ChEBI" id="CHEBI:60344"/>
    </cofactor>
    <text evidence="12">Binds 1 heme b (iron(II)-protoporphyrin IX) group per dimer.</text>
</comment>
<comment type="similarity">
    <text evidence="9 12 13">Belongs to the peroxidase family. Peroxidase/catalase subfamily.</text>
</comment>
<evidence type="ECO:0000313" key="16">
    <source>
        <dbReference type="EMBL" id="MBB6053336.1"/>
    </source>
</evidence>
<organism evidence="16 17">
    <name type="scientific">Armatimonas rosea</name>
    <dbReference type="NCBI Taxonomy" id="685828"/>
    <lineage>
        <taxon>Bacteria</taxon>
        <taxon>Bacillati</taxon>
        <taxon>Armatimonadota</taxon>
        <taxon>Armatimonadia</taxon>
        <taxon>Armatimonadales</taxon>
        <taxon>Armatimonadaceae</taxon>
        <taxon>Armatimonas</taxon>
    </lineage>
</organism>
<keyword evidence="2 12" id="KW-0349">Heme</keyword>
<dbReference type="RefSeq" id="WP_184203430.1">
    <property type="nucleotide sequence ID" value="NZ_JACHGW010000006.1"/>
</dbReference>
<dbReference type="FunFam" id="1.10.520.10:FF:000002">
    <property type="entry name" value="Catalase-peroxidase"/>
    <property type="match status" value="1"/>
</dbReference>
<comment type="subunit">
    <text evidence="12">Homodimer or homotetramer.</text>
</comment>
<dbReference type="Gene3D" id="1.10.520.10">
    <property type="match status" value="2"/>
</dbReference>
<evidence type="ECO:0000256" key="10">
    <source>
        <dbReference type="ARBA" id="ARBA00067012"/>
    </source>
</evidence>
<evidence type="ECO:0000256" key="1">
    <source>
        <dbReference type="ARBA" id="ARBA00022559"/>
    </source>
</evidence>
<keyword evidence="4 12" id="KW-0560">Oxidoreductase</keyword>
<comment type="function">
    <text evidence="12">Bifunctional enzyme with both catalase and broad-spectrum peroxidase activity.</text>
</comment>
<evidence type="ECO:0000256" key="3">
    <source>
        <dbReference type="ARBA" id="ARBA00022723"/>
    </source>
</evidence>
<dbReference type="GO" id="GO:0004096">
    <property type="term" value="F:catalase activity"/>
    <property type="evidence" value="ECO:0007669"/>
    <property type="project" value="UniProtKB-UniRule"/>
</dbReference>
<evidence type="ECO:0000256" key="8">
    <source>
        <dbReference type="ARBA" id="ARBA00051651"/>
    </source>
</evidence>
<keyword evidence="6 12" id="KW-0376">Hydrogen peroxide</keyword>
<dbReference type="GO" id="GO:0042744">
    <property type="term" value="P:hydrogen peroxide catabolic process"/>
    <property type="evidence" value="ECO:0007669"/>
    <property type="project" value="UniProtKB-KW"/>
</dbReference>
<dbReference type="PROSITE" id="PS50873">
    <property type="entry name" value="PEROXIDASE_4"/>
    <property type="match status" value="1"/>
</dbReference>
<dbReference type="GO" id="GO:0020037">
    <property type="term" value="F:heme binding"/>
    <property type="evidence" value="ECO:0007669"/>
    <property type="project" value="InterPro"/>
</dbReference>
<evidence type="ECO:0000256" key="11">
    <source>
        <dbReference type="ARBA" id="ARBA00074141"/>
    </source>
</evidence>
<keyword evidence="3 12" id="KW-0479">Metal-binding</keyword>
<dbReference type="NCBIfam" id="NF011635">
    <property type="entry name" value="PRK15061.1"/>
    <property type="match status" value="1"/>
</dbReference>
<reference evidence="16 17" key="1">
    <citation type="submission" date="2020-08" db="EMBL/GenBank/DDBJ databases">
        <title>Genomic Encyclopedia of Type Strains, Phase IV (KMG-IV): sequencing the most valuable type-strain genomes for metagenomic binning, comparative biology and taxonomic classification.</title>
        <authorList>
            <person name="Goeker M."/>
        </authorList>
    </citation>
    <scope>NUCLEOTIDE SEQUENCE [LARGE SCALE GENOMIC DNA]</scope>
    <source>
        <strain evidence="16 17">DSM 23562</strain>
    </source>
</reference>
<dbReference type="InterPro" id="IPR019793">
    <property type="entry name" value="Peroxidases_heam-ligand_BS"/>
</dbReference>
<feature type="active site" description="Proton acceptor" evidence="12">
    <location>
        <position position="159"/>
    </location>
</feature>
<comment type="caution">
    <text evidence="16">The sequence shown here is derived from an EMBL/GenBank/DDBJ whole genome shotgun (WGS) entry which is preliminary data.</text>
</comment>
<dbReference type="InterPro" id="IPR010255">
    <property type="entry name" value="Haem_peroxidase_sf"/>
</dbReference>
<protein>
    <recommendedName>
        <fullName evidence="11 12">Catalase-peroxidase</fullName>
        <shortName evidence="12">CP</shortName>
        <ecNumber evidence="10 12">1.11.1.21</ecNumber>
    </recommendedName>
    <alternativeName>
        <fullName evidence="12">Peroxidase/catalase</fullName>
    </alternativeName>
</protein>
<dbReference type="Proteomes" id="UP000520814">
    <property type="component" value="Unassembled WGS sequence"/>
</dbReference>
<evidence type="ECO:0000256" key="5">
    <source>
        <dbReference type="ARBA" id="ARBA00023004"/>
    </source>
</evidence>
<dbReference type="Pfam" id="PF00141">
    <property type="entry name" value="peroxidase"/>
    <property type="match status" value="2"/>
</dbReference>
<dbReference type="SUPFAM" id="SSF48113">
    <property type="entry name" value="Heme-dependent peroxidases"/>
    <property type="match status" value="2"/>
</dbReference>
<evidence type="ECO:0000256" key="13">
    <source>
        <dbReference type="RuleBase" id="RU003451"/>
    </source>
</evidence>
<dbReference type="NCBIfam" id="TIGR00198">
    <property type="entry name" value="cat_per_HPI"/>
    <property type="match status" value="1"/>
</dbReference>
<dbReference type="EMBL" id="JACHGW010000006">
    <property type="protein sequence ID" value="MBB6053336.1"/>
    <property type="molecule type" value="Genomic_DNA"/>
</dbReference>
<dbReference type="GO" id="GO:0005829">
    <property type="term" value="C:cytosol"/>
    <property type="evidence" value="ECO:0007669"/>
    <property type="project" value="UniProtKB-ARBA"/>
</dbReference>
<dbReference type="InterPro" id="IPR000763">
    <property type="entry name" value="Catalase_peroxidase"/>
</dbReference>
<dbReference type="InterPro" id="IPR006311">
    <property type="entry name" value="TAT_signal"/>
</dbReference>
<dbReference type="InterPro" id="IPR019794">
    <property type="entry name" value="Peroxidases_AS"/>
</dbReference>
<dbReference type="PRINTS" id="PR00460">
    <property type="entry name" value="BPEROXIDASE"/>
</dbReference>
<evidence type="ECO:0000256" key="2">
    <source>
        <dbReference type="ARBA" id="ARBA00022617"/>
    </source>
</evidence>
<evidence type="ECO:0000256" key="6">
    <source>
        <dbReference type="ARBA" id="ARBA00023324"/>
    </source>
</evidence>
<keyword evidence="17" id="KW-1185">Reference proteome</keyword>
<dbReference type="EC" id="1.11.1.21" evidence="10 12"/>
<dbReference type="CDD" id="cd08200">
    <property type="entry name" value="catalase_peroxidase_2"/>
    <property type="match status" value="1"/>
</dbReference>
<gene>
    <name evidence="12" type="primary">katG</name>
    <name evidence="16" type="ORF">HNQ39_005170</name>
</gene>
<keyword evidence="5 12" id="KW-0408">Iron</keyword>
<dbReference type="PROSITE" id="PS00436">
    <property type="entry name" value="PEROXIDASE_2"/>
    <property type="match status" value="1"/>
</dbReference>
<dbReference type="FunFam" id="1.10.420.10:FF:000002">
    <property type="entry name" value="Catalase-peroxidase"/>
    <property type="match status" value="1"/>
</dbReference>
<accession>A0A7W9SV04</accession>
<dbReference type="AlphaFoldDB" id="A0A7W9SV04"/>
<dbReference type="CDD" id="cd00649">
    <property type="entry name" value="catalase_peroxidase_1"/>
    <property type="match status" value="1"/>
</dbReference>
<feature type="region of interest" description="Disordered" evidence="14">
    <location>
        <begin position="403"/>
        <end position="426"/>
    </location>
</feature>
<evidence type="ECO:0000259" key="15">
    <source>
        <dbReference type="PROSITE" id="PS50873"/>
    </source>
</evidence>
<sequence length="792" mass="85735">MNETNPNPEPTSQDESPLVSNRRTFLAALGCSLASGAVASSAAAFPGIPSDLLSTEPAPTPSTAGKCPFHAEAAAPQSVAGRGMRNQDWWPDQLKLNILRQHSSLSNPMDSTFDYAAEFKKLDLKAVKKDIFALMTSSQDWWPADYGHYGPFFIRMAWHSAGTYRTTDGRGGAGAGMQRFAPLNSWPDNANLDKARLLLWPIKKKYGKKLSWADLMILAGNCALESAGLKTFGFAGGREDVWEPQEDVYWGAETEWLGDKRYTGDRQLENPLGAVQMGLIYVNPQGPNGNPDPLASARDIRETFARMAMNDEETVALIAGGHTLGKAHGAADPGKYVGREPAAASIEEQGLGWTNTYGKGCGGDTITSGLEGAWTSTPTKWSNQYFENLFKYEWELTTSPAGAKQWKPKGSAAAGTVPDAHDPSKSHAPMMLTSDLALRFDPVYEKISRRFLSDPAAFNDAFARAWFKLTHRDMGPIARYLGPEVPKEVLSWQDPLPAATYKKIDSKDITALKGKILGSGLSVSELVATAWASAASFRGSDKRGGANGARIRLAPQRNWEANQPAQLAKVLSTLEGIQKVFNASQTGGKQVSLADLIVLGGCAAVEKAAKAAGHSVKVPFTPGRVDATAEQTDAASFASLEPTADGFRNYLKAGHPIKAEDLLIDKAQLLTLTAPELTVLVGGLRVLKAGHGNHGVFTKRPEALTNDFFVNLLDLETTWKPTSDAKDTFEGRDRKTGQTKWTGTRVDLIFGSNSELRALAEVYASDDAQEKFVKDFVGAWTKVMNLDRFDLA</sequence>
<evidence type="ECO:0000313" key="17">
    <source>
        <dbReference type="Proteomes" id="UP000520814"/>
    </source>
</evidence>
<dbReference type="GO" id="GO:0070301">
    <property type="term" value="P:cellular response to hydrogen peroxide"/>
    <property type="evidence" value="ECO:0007669"/>
    <property type="project" value="TreeGrafter"/>
</dbReference>
<keyword evidence="1 12" id="KW-0575">Peroxidase</keyword>
<dbReference type="GO" id="GO:0046872">
    <property type="term" value="F:metal ion binding"/>
    <property type="evidence" value="ECO:0007669"/>
    <property type="project" value="UniProtKB-KW"/>
</dbReference>
<feature type="cross-link" description="Tryptophyl-tyrosyl-methioninium (Tyr-Met) (with Trp-158)" evidence="12">
    <location>
        <begin position="281"/>
        <end position="307"/>
    </location>
</feature>
<proteinExistence type="inferred from homology"/>
<dbReference type="HAMAP" id="MF_01961">
    <property type="entry name" value="Catal_peroxid"/>
    <property type="match status" value="1"/>
</dbReference>
<comment type="catalytic activity">
    <reaction evidence="8 12 13">
        <text>H2O2 + AH2 = A + 2 H2O</text>
        <dbReference type="Rhea" id="RHEA:30275"/>
        <dbReference type="ChEBI" id="CHEBI:13193"/>
        <dbReference type="ChEBI" id="CHEBI:15377"/>
        <dbReference type="ChEBI" id="CHEBI:16240"/>
        <dbReference type="ChEBI" id="CHEBI:17499"/>
        <dbReference type="EC" id="1.11.1.21"/>
    </reaction>
</comment>
<evidence type="ECO:0000256" key="9">
    <source>
        <dbReference type="ARBA" id="ARBA00060838"/>
    </source>
</evidence>
<dbReference type="PRINTS" id="PR00458">
    <property type="entry name" value="PEROXIDASE"/>
</dbReference>
<evidence type="ECO:0000256" key="7">
    <source>
        <dbReference type="ARBA" id="ARBA00049145"/>
    </source>
</evidence>
<comment type="catalytic activity">
    <reaction evidence="7 12 13">
        <text>2 H2O2 = O2 + 2 H2O</text>
        <dbReference type="Rhea" id="RHEA:20309"/>
        <dbReference type="ChEBI" id="CHEBI:15377"/>
        <dbReference type="ChEBI" id="CHEBI:15379"/>
        <dbReference type="ChEBI" id="CHEBI:16240"/>
        <dbReference type="EC" id="1.11.1.21"/>
    </reaction>
</comment>
<feature type="binding site" description="axial binding residue" evidence="12">
    <location>
        <position position="322"/>
    </location>
    <ligand>
        <name>heme b</name>
        <dbReference type="ChEBI" id="CHEBI:60344"/>
    </ligand>
    <ligandPart>
        <name>Fe</name>
        <dbReference type="ChEBI" id="CHEBI:18248"/>
    </ligandPart>
</feature>